<keyword evidence="3" id="KW-1185">Reference proteome</keyword>
<reference evidence="2 3" key="1">
    <citation type="journal article" date="2015" name="Genome Biol. Evol.">
        <title>The genome of winter moth (Operophtera brumata) provides a genomic perspective on sexual dimorphism and phenology.</title>
        <authorList>
            <person name="Derks M.F."/>
            <person name="Smit S."/>
            <person name="Salis L."/>
            <person name="Schijlen E."/>
            <person name="Bossers A."/>
            <person name="Mateman C."/>
            <person name="Pijl A.S."/>
            <person name="de Ridder D."/>
            <person name="Groenen M.A."/>
            <person name="Visser M.E."/>
            <person name="Megens H.J."/>
        </authorList>
    </citation>
    <scope>NUCLEOTIDE SEQUENCE [LARGE SCALE GENOMIC DNA]</scope>
    <source>
        <strain evidence="2">WM2013NL</strain>
        <tissue evidence="2">Head and thorax</tissue>
    </source>
</reference>
<feature type="compositionally biased region" description="Basic residues" evidence="1">
    <location>
        <begin position="29"/>
        <end position="38"/>
    </location>
</feature>
<name>A0A0L7K482_OPEBR</name>
<feature type="compositionally biased region" description="Polar residues" evidence="1">
    <location>
        <begin position="1"/>
        <end position="11"/>
    </location>
</feature>
<dbReference type="AlphaFoldDB" id="A0A0L7K482"/>
<accession>A0A0L7K482</accession>
<sequence>MATNLSMATTSRIKKEGKLAEQTNTKIRTPSKGRKGKNNTRVPMDSFDICAIRNIVASIYDVRKEVPTLNKIQASARADLNYKGSKTTLRKILKEKLGFKFKKCRQNRMVLIERDNIKAWRVKYLRRLRQNDAMGAEKKKVVYMDESWIHAHYTVSKCWQSSTDKGVRKNDSLGQRWVMVHAGSEDGGLGLATLGATVGGQWANKIARAEYDPVAQGVLEAAPNKADHAQTASVVDQATTEAAREAAHGERAFVATAMKDQTTKRGTLLPMAARQGARMLGRRDNARSVIGFFASGVSNPVFAAAVARVVAPRLQRDQLAQQLGSAAEAESLMAVVKLWAERDAPLLTTGAAGGNDAPSGREEERRALDQLAGLPAAVALEVAGEAEQPGRRVELAVAALINNKPLASRAVGERVCLICLAEQATNYTWEGLTEADHIGDLRFEEVRRAITSPQGASARALAVMAAIHNREMHALNGNIHFLTTSGESRFTTVTRLRDEAHRGDRVTYSAGGRMEDVLREGESELPALSVRSAYLAGAQSTSAPPTHHCYLGSADELLVGLTREEAAAATQTAAAEGGGQAGANVSQGVEAAPAEPTAIGAPTAESPVANGVLPRAAKKVLGALKKAAWYKARAKKLAAKDVNGDGKAVLGCMTASLSCSGIKGGSDTGGHLAGATAALKRQRELFWVGVGSDPSLSGATLTPTARCQQVVAAERDPGSRDDRINPSFTRSVWSHISGGARLESAVANSVGTMKADLRVPALKVRLLDGLKSFAGPFPTGVNWSVPIRGDIPAEVALRDVIDGWNFQYIAITPQLLDQAIRAGSNCGHSWIRQWHSWSSTSVGPTQGHSGRCSCRYPPQEEVSVDAAGDRLTRGLPAAFRAARLGTGILPTTAAEVEPEEGAFAKFGHENAVTALDHVVTDRDTADDNPIVLLKQWTNAVELATGLGFATVDQEAGGTNSGRDGRARPLDSVSRSLALRRGIEEFKMAAVIGEVVVAPHEALNLGSFWHSLVVDGGRGNGTSMEEVSHDLLCTDRRNVTLSWRVNQVEGVQSSLTGIRTPASMWLSEEVASGHGLSVVDKEGFVLATATGNNWLHGRVAQMGVPGDAPGVERALGRIDLLAVGRRDIVYSTHPDQLEAVDMAYRCKQQDGYSRLFIHSHKCLPTYIKSLQIQYIFPLMI</sequence>
<evidence type="ECO:0000313" key="3">
    <source>
        <dbReference type="Proteomes" id="UP000037510"/>
    </source>
</evidence>
<gene>
    <name evidence="2" type="ORF">OBRU01_25829</name>
</gene>
<organism evidence="2 3">
    <name type="scientific">Operophtera brumata</name>
    <name type="common">Winter moth</name>
    <name type="synonym">Phalaena brumata</name>
    <dbReference type="NCBI Taxonomy" id="104452"/>
    <lineage>
        <taxon>Eukaryota</taxon>
        <taxon>Metazoa</taxon>
        <taxon>Ecdysozoa</taxon>
        <taxon>Arthropoda</taxon>
        <taxon>Hexapoda</taxon>
        <taxon>Insecta</taxon>
        <taxon>Pterygota</taxon>
        <taxon>Neoptera</taxon>
        <taxon>Endopterygota</taxon>
        <taxon>Lepidoptera</taxon>
        <taxon>Glossata</taxon>
        <taxon>Ditrysia</taxon>
        <taxon>Geometroidea</taxon>
        <taxon>Geometridae</taxon>
        <taxon>Larentiinae</taxon>
        <taxon>Operophtera</taxon>
    </lineage>
</organism>
<dbReference type="EMBL" id="JTDY01011427">
    <property type="protein sequence ID" value="KOB56418.1"/>
    <property type="molecule type" value="Genomic_DNA"/>
</dbReference>
<feature type="region of interest" description="Disordered" evidence="1">
    <location>
        <begin position="570"/>
        <end position="589"/>
    </location>
</feature>
<protein>
    <submittedName>
        <fullName evidence="2">Uncharacterized protein</fullName>
    </submittedName>
</protein>
<dbReference type="Proteomes" id="UP000037510">
    <property type="component" value="Unassembled WGS sequence"/>
</dbReference>
<proteinExistence type="predicted"/>
<evidence type="ECO:0000256" key="1">
    <source>
        <dbReference type="SAM" id="MobiDB-lite"/>
    </source>
</evidence>
<evidence type="ECO:0000313" key="2">
    <source>
        <dbReference type="EMBL" id="KOB56418.1"/>
    </source>
</evidence>
<comment type="caution">
    <text evidence="2">The sequence shown here is derived from an EMBL/GenBank/DDBJ whole genome shotgun (WGS) entry which is preliminary data.</text>
</comment>
<feature type="region of interest" description="Disordered" evidence="1">
    <location>
        <begin position="1"/>
        <end position="40"/>
    </location>
</feature>